<keyword evidence="1" id="KW-0472">Membrane</keyword>
<keyword evidence="3" id="KW-1185">Reference proteome</keyword>
<feature type="transmembrane region" description="Helical" evidence="1">
    <location>
        <begin position="12"/>
        <end position="33"/>
    </location>
</feature>
<reference evidence="2 3" key="2">
    <citation type="journal article" date="2018" name="New Phytol.">
        <title>High intraspecific genome diversity in the model arbuscular mycorrhizal symbiont Rhizophagus irregularis.</title>
        <authorList>
            <person name="Chen E.C.H."/>
            <person name="Morin E."/>
            <person name="Beaudet D."/>
            <person name="Noel J."/>
            <person name="Yildirir G."/>
            <person name="Ndikumana S."/>
            <person name="Charron P."/>
            <person name="St-Onge C."/>
            <person name="Giorgi J."/>
            <person name="Kruger M."/>
            <person name="Marton T."/>
            <person name="Ropars J."/>
            <person name="Grigoriev I.V."/>
            <person name="Hainaut M."/>
            <person name="Henrissat B."/>
            <person name="Roux C."/>
            <person name="Martin F."/>
            <person name="Corradi N."/>
        </authorList>
    </citation>
    <scope>NUCLEOTIDE SEQUENCE [LARGE SCALE GENOMIC DNA]</scope>
    <source>
        <strain evidence="2 3">DAOM 197198</strain>
    </source>
</reference>
<reference evidence="2 3" key="1">
    <citation type="journal article" date="2013" name="Proc. Natl. Acad. Sci. U.S.A.">
        <title>Genome of an arbuscular mycorrhizal fungus provides insight into the oldest plant symbiosis.</title>
        <authorList>
            <person name="Tisserant E."/>
            <person name="Malbreil M."/>
            <person name="Kuo A."/>
            <person name="Kohler A."/>
            <person name="Symeonidi A."/>
            <person name="Balestrini R."/>
            <person name="Charron P."/>
            <person name="Duensing N."/>
            <person name="Frei Dit Frey N."/>
            <person name="Gianinazzi-Pearson V."/>
            <person name="Gilbert L.B."/>
            <person name="Handa Y."/>
            <person name="Herr J.R."/>
            <person name="Hijri M."/>
            <person name="Koul R."/>
            <person name="Kawaguchi M."/>
            <person name="Krajinski F."/>
            <person name="Lammers P.J."/>
            <person name="Masclaux F.G."/>
            <person name="Murat C."/>
            <person name="Morin E."/>
            <person name="Ndikumana S."/>
            <person name="Pagni M."/>
            <person name="Petitpierre D."/>
            <person name="Requena N."/>
            <person name="Rosikiewicz P."/>
            <person name="Riley R."/>
            <person name="Saito K."/>
            <person name="San Clemente H."/>
            <person name="Shapiro H."/>
            <person name="van Tuinen D."/>
            <person name="Becard G."/>
            <person name="Bonfante P."/>
            <person name="Paszkowski U."/>
            <person name="Shachar-Hill Y.Y."/>
            <person name="Tuskan G.A."/>
            <person name="Young P.W."/>
            <person name="Sanders I.R."/>
            <person name="Henrissat B."/>
            <person name="Rensing S.A."/>
            <person name="Grigoriev I.V."/>
            <person name="Corradi N."/>
            <person name="Roux C."/>
            <person name="Martin F."/>
        </authorList>
    </citation>
    <scope>NUCLEOTIDE SEQUENCE [LARGE SCALE GENOMIC DNA]</scope>
    <source>
        <strain evidence="2 3">DAOM 197198</strain>
    </source>
</reference>
<sequence>MIFLMRKIENTFSFFQLFLDLFTYYLKFVNLFGAHLDGYLIYGIYLVIKFFLVMLF</sequence>
<feature type="transmembrane region" description="Helical" evidence="1">
    <location>
        <begin position="39"/>
        <end position="55"/>
    </location>
</feature>
<gene>
    <name evidence="2" type="ORF">GLOIN_2v1552937</name>
</gene>
<evidence type="ECO:0000256" key="1">
    <source>
        <dbReference type="SAM" id="Phobius"/>
    </source>
</evidence>
<evidence type="ECO:0000313" key="3">
    <source>
        <dbReference type="Proteomes" id="UP000018888"/>
    </source>
</evidence>
<comment type="caution">
    <text evidence="2">The sequence shown here is derived from an EMBL/GenBank/DDBJ whole genome shotgun (WGS) entry which is preliminary data.</text>
</comment>
<organism evidence="2 3">
    <name type="scientific">Rhizophagus irregularis (strain DAOM 181602 / DAOM 197198 / MUCL 43194)</name>
    <name type="common">Arbuscular mycorrhizal fungus</name>
    <name type="synonym">Glomus intraradices</name>
    <dbReference type="NCBI Taxonomy" id="747089"/>
    <lineage>
        <taxon>Eukaryota</taxon>
        <taxon>Fungi</taxon>
        <taxon>Fungi incertae sedis</taxon>
        <taxon>Mucoromycota</taxon>
        <taxon>Glomeromycotina</taxon>
        <taxon>Glomeromycetes</taxon>
        <taxon>Glomerales</taxon>
        <taxon>Glomeraceae</taxon>
        <taxon>Rhizophagus</taxon>
    </lineage>
</organism>
<dbReference type="EMBL" id="AUPC02000046">
    <property type="protein sequence ID" value="POG76854.1"/>
    <property type="molecule type" value="Genomic_DNA"/>
</dbReference>
<accession>A0A2P4QGT9</accession>
<protein>
    <submittedName>
        <fullName evidence="2">Uncharacterized protein</fullName>
    </submittedName>
</protein>
<keyword evidence="1" id="KW-1133">Transmembrane helix</keyword>
<name>A0A2P4QGT9_RHIID</name>
<dbReference type="Proteomes" id="UP000018888">
    <property type="component" value="Unassembled WGS sequence"/>
</dbReference>
<evidence type="ECO:0000313" key="2">
    <source>
        <dbReference type="EMBL" id="POG76854.1"/>
    </source>
</evidence>
<keyword evidence="1" id="KW-0812">Transmembrane</keyword>
<dbReference type="AlphaFoldDB" id="A0A2P4QGT9"/>
<proteinExistence type="predicted"/>